<gene>
    <name evidence="1" type="ORF">RHMOL_Rhmol01G0025100</name>
</gene>
<comment type="caution">
    <text evidence="1">The sequence shown here is derived from an EMBL/GenBank/DDBJ whole genome shotgun (WGS) entry which is preliminary data.</text>
</comment>
<reference evidence="1" key="1">
    <citation type="submission" date="2022-02" db="EMBL/GenBank/DDBJ databases">
        <title>Plant Genome Project.</title>
        <authorList>
            <person name="Zhang R.-G."/>
        </authorList>
    </citation>
    <scope>NUCLEOTIDE SEQUENCE</scope>
    <source>
        <strain evidence="1">AT1</strain>
    </source>
</reference>
<organism evidence="1 2">
    <name type="scientific">Rhododendron molle</name>
    <name type="common">Chinese azalea</name>
    <name type="synonym">Azalea mollis</name>
    <dbReference type="NCBI Taxonomy" id="49168"/>
    <lineage>
        <taxon>Eukaryota</taxon>
        <taxon>Viridiplantae</taxon>
        <taxon>Streptophyta</taxon>
        <taxon>Embryophyta</taxon>
        <taxon>Tracheophyta</taxon>
        <taxon>Spermatophyta</taxon>
        <taxon>Magnoliopsida</taxon>
        <taxon>eudicotyledons</taxon>
        <taxon>Gunneridae</taxon>
        <taxon>Pentapetalae</taxon>
        <taxon>asterids</taxon>
        <taxon>Ericales</taxon>
        <taxon>Ericaceae</taxon>
        <taxon>Ericoideae</taxon>
        <taxon>Rhodoreae</taxon>
        <taxon>Rhododendron</taxon>
    </lineage>
</organism>
<dbReference type="EMBL" id="CM046388">
    <property type="protein sequence ID" value="KAI8570316.1"/>
    <property type="molecule type" value="Genomic_DNA"/>
</dbReference>
<dbReference type="Proteomes" id="UP001062846">
    <property type="component" value="Chromosome 1"/>
</dbReference>
<name>A0ACC0PYR8_RHOML</name>
<protein>
    <submittedName>
        <fullName evidence="1">Uncharacterized protein</fullName>
    </submittedName>
</protein>
<evidence type="ECO:0000313" key="2">
    <source>
        <dbReference type="Proteomes" id="UP001062846"/>
    </source>
</evidence>
<sequence>MMQALCLLRLCFILYLVSLLRLSKLSVDQHVFESLQRSLWKAISLDLIKWWVIPHHLRPLEVKLGRSFERK</sequence>
<proteinExistence type="predicted"/>
<keyword evidence="2" id="KW-1185">Reference proteome</keyword>
<evidence type="ECO:0000313" key="1">
    <source>
        <dbReference type="EMBL" id="KAI8570316.1"/>
    </source>
</evidence>
<accession>A0ACC0PYR8</accession>